<evidence type="ECO:0000259" key="1">
    <source>
        <dbReference type="Pfam" id="PF01872"/>
    </source>
</evidence>
<dbReference type="RefSeq" id="WP_088972012.1">
    <property type="nucleotide sequence ID" value="NZ_JBHLYF010000005.1"/>
</dbReference>
<dbReference type="Pfam" id="PF01872">
    <property type="entry name" value="RibD_C"/>
    <property type="match status" value="1"/>
</dbReference>
<organism evidence="2 3">
    <name type="scientific">Micromonospora siamensis</name>
    <dbReference type="NCBI Taxonomy" id="299152"/>
    <lineage>
        <taxon>Bacteria</taxon>
        <taxon>Bacillati</taxon>
        <taxon>Actinomycetota</taxon>
        <taxon>Actinomycetes</taxon>
        <taxon>Micromonosporales</taxon>
        <taxon>Micromonosporaceae</taxon>
        <taxon>Micromonospora</taxon>
    </lineage>
</organism>
<dbReference type="InterPro" id="IPR002734">
    <property type="entry name" value="RibDG_C"/>
</dbReference>
<evidence type="ECO:0000313" key="3">
    <source>
        <dbReference type="Proteomes" id="UP000198210"/>
    </source>
</evidence>
<keyword evidence="3" id="KW-1185">Reference proteome</keyword>
<dbReference type="GO" id="GO:0009231">
    <property type="term" value="P:riboflavin biosynthetic process"/>
    <property type="evidence" value="ECO:0007669"/>
    <property type="project" value="InterPro"/>
</dbReference>
<dbReference type="PANTHER" id="PTHR38011:SF2">
    <property type="entry name" value="BIFUNCTIONAL DEAMINASE-REDUCTASE DOMAIN PROTEIN"/>
    <property type="match status" value="1"/>
</dbReference>
<dbReference type="Gene3D" id="3.40.430.10">
    <property type="entry name" value="Dihydrofolate Reductase, subunit A"/>
    <property type="match status" value="1"/>
</dbReference>
<dbReference type="GO" id="GO:0008703">
    <property type="term" value="F:5-amino-6-(5-phosphoribosylamino)uracil reductase activity"/>
    <property type="evidence" value="ECO:0007669"/>
    <property type="project" value="InterPro"/>
</dbReference>
<dbReference type="Proteomes" id="UP000198210">
    <property type="component" value="Chromosome I"/>
</dbReference>
<protein>
    <submittedName>
        <fullName evidence="2">Dihydrofolate reductase</fullName>
    </submittedName>
</protein>
<name>A0A1C5J506_9ACTN</name>
<dbReference type="AlphaFoldDB" id="A0A1C5J506"/>
<dbReference type="InterPro" id="IPR024072">
    <property type="entry name" value="DHFR-like_dom_sf"/>
</dbReference>
<gene>
    <name evidence="2" type="ORF">GA0074704_4128</name>
</gene>
<evidence type="ECO:0000313" key="2">
    <source>
        <dbReference type="EMBL" id="SCG65648.1"/>
    </source>
</evidence>
<reference evidence="2 3" key="1">
    <citation type="submission" date="2016-06" db="EMBL/GenBank/DDBJ databases">
        <authorList>
            <person name="Kjaerup R.B."/>
            <person name="Dalgaard T.S."/>
            <person name="Juul-Madsen H.R."/>
        </authorList>
    </citation>
    <scope>NUCLEOTIDE SEQUENCE [LARGE SCALE GENOMIC DNA]</scope>
    <source>
        <strain evidence="2 3">DSM 45097</strain>
    </source>
</reference>
<dbReference type="InterPro" id="IPR050765">
    <property type="entry name" value="Riboflavin_Biosynth_HTPR"/>
</dbReference>
<accession>A0A1C5J506</accession>
<dbReference type="EMBL" id="LT607751">
    <property type="protein sequence ID" value="SCG65648.1"/>
    <property type="molecule type" value="Genomic_DNA"/>
</dbReference>
<proteinExistence type="predicted"/>
<dbReference type="PANTHER" id="PTHR38011">
    <property type="entry name" value="DIHYDROFOLATE REDUCTASE FAMILY PROTEIN (AFU_ORTHOLOGUE AFUA_8G06820)"/>
    <property type="match status" value="1"/>
</dbReference>
<dbReference type="SUPFAM" id="SSF53597">
    <property type="entry name" value="Dihydrofolate reductase-like"/>
    <property type="match status" value="1"/>
</dbReference>
<sequence length="197" mass="21037">MRKVIANEWMTLDGVVQSPSYPDEDASGGFAHGGWHARYFDDLSMRWVVENVRGAGGYLLGRGTYEIFAAHWPTAPQEQRVLAEPLNALPKYVASTTLAAPLGWRNSTLLGGDVAAAVRALKAERGGDLHVIGSPGLVQSLLAFDLLDELRVMIDPVLVGGGKPLFGRDGAHRTLRLVDSQVTSTGAIIARYAATGG</sequence>
<feature type="domain" description="Bacterial bifunctional deaminase-reductase C-terminal" evidence="1">
    <location>
        <begin position="2"/>
        <end position="188"/>
    </location>
</feature>